<reference evidence="2" key="1">
    <citation type="journal article" date="2019" name="Int. J. Syst. Evol. Microbiol.">
        <title>The Global Catalogue of Microorganisms (GCM) 10K type strain sequencing project: providing services to taxonomists for standard genome sequencing and annotation.</title>
        <authorList>
            <consortium name="The Broad Institute Genomics Platform"/>
            <consortium name="The Broad Institute Genome Sequencing Center for Infectious Disease"/>
            <person name="Wu L."/>
            <person name="Ma J."/>
        </authorList>
    </citation>
    <scope>NUCLEOTIDE SEQUENCE [LARGE SCALE GENOMIC DNA]</scope>
    <source>
        <strain evidence="2">NBRC 109341</strain>
    </source>
</reference>
<dbReference type="EMBL" id="BSPB01000009">
    <property type="protein sequence ID" value="GLS14178.1"/>
    <property type="molecule type" value="Genomic_DNA"/>
</dbReference>
<accession>A0ABQ6C1D9</accession>
<gene>
    <name evidence="1" type="ORF">GCM10007935_16090</name>
</gene>
<protein>
    <recommendedName>
        <fullName evidence="3">Lipoprotein SmpA/OmlA domain-containing protein</fullName>
    </recommendedName>
</protein>
<keyword evidence="2" id="KW-1185">Reference proteome</keyword>
<evidence type="ECO:0008006" key="3">
    <source>
        <dbReference type="Google" id="ProtNLM"/>
    </source>
</evidence>
<evidence type="ECO:0000313" key="2">
    <source>
        <dbReference type="Proteomes" id="UP001156903"/>
    </source>
</evidence>
<name>A0ABQ6C1D9_9BURK</name>
<sequence>MVMLTALLPALLPACGGGGGGGDVGSGGGEGGDAAALYAAYDKIGKGMSLAEVESLVGYAHNNGESRYDNRADYNWIADKGTSDVSVMTVSLLDGGVSMKIINGSKGRFFQSY</sequence>
<evidence type="ECO:0000313" key="1">
    <source>
        <dbReference type="EMBL" id="GLS14178.1"/>
    </source>
</evidence>
<organism evidence="1 2">
    <name type="scientific">Hydrogenophaga electricum</name>
    <dbReference type="NCBI Taxonomy" id="1230953"/>
    <lineage>
        <taxon>Bacteria</taxon>
        <taxon>Pseudomonadati</taxon>
        <taxon>Pseudomonadota</taxon>
        <taxon>Betaproteobacteria</taxon>
        <taxon>Burkholderiales</taxon>
        <taxon>Comamonadaceae</taxon>
        <taxon>Hydrogenophaga</taxon>
    </lineage>
</organism>
<dbReference type="Proteomes" id="UP001156903">
    <property type="component" value="Unassembled WGS sequence"/>
</dbReference>
<proteinExistence type="predicted"/>
<comment type="caution">
    <text evidence="1">The sequence shown here is derived from an EMBL/GenBank/DDBJ whole genome shotgun (WGS) entry which is preliminary data.</text>
</comment>